<protein>
    <submittedName>
        <fullName evidence="1">Uncharacterized protein</fullName>
    </submittedName>
</protein>
<evidence type="ECO:0000313" key="2">
    <source>
        <dbReference type="Proteomes" id="UP001057375"/>
    </source>
</evidence>
<organism evidence="1 2">
    <name type="scientific">Aduncisulcus paluster</name>
    <dbReference type="NCBI Taxonomy" id="2918883"/>
    <lineage>
        <taxon>Eukaryota</taxon>
        <taxon>Metamonada</taxon>
        <taxon>Carpediemonas-like organisms</taxon>
        <taxon>Aduncisulcus</taxon>
    </lineage>
</organism>
<comment type="caution">
    <text evidence="1">The sequence shown here is derived from an EMBL/GenBank/DDBJ whole genome shotgun (WGS) entry which is preliminary data.</text>
</comment>
<reference evidence="1" key="1">
    <citation type="submission" date="2022-03" db="EMBL/GenBank/DDBJ databases">
        <title>Draft genome sequence of Aduncisulcus paluster, a free-living microaerophilic Fornicata.</title>
        <authorList>
            <person name="Yuyama I."/>
            <person name="Kume K."/>
            <person name="Tamura T."/>
            <person name="Inagaki Y."/>
            <person name="Hashimoto T."/>
        </authorList>
    </citation>
    <scope>NUCLEOTIDE SEQUENCE</scope>
    <source>
        <strain evidence="1">NY0171</strain>
    </source>
</reference>
<feature type="non-terminal residue" evidence="1">
    <location>
        <position position="63"/>
    </location>
</feature>
<name>A0ABQ5KFP8_9EUKA</name>
<accession>A0ABQ5KFP8</accession>
<evidence type="ECO:0000313" key="1">
    <source>
        <dbReference type="EMBL" id="GKT31339.1"/>
    </source>
</evidence>
<keyword evidence="2" id="KW-1185">Reference proteome</keyword>
<dbReference type="Proteomes" id="UP001057375">
    <property type="component" value="Unassembled WGS sequence"/>
</dbReference>
<gene>
    <name evidence="1" type="ORF">ADUPG1_005840</name>
</gene>
<dbReference type="EMBL" id="BQXS01009571">
    <property type="protein sequence ID" value="GKT31339.1"/>
    <property type="molecule type" value="Genomic_DNA"/>
</dbReference>
<proteinExistence type="predicted"/>
<sequence length="63" mass="7391">MTTKYFQKLSPIPNPIKQDHPTILMRDKIKEEHYVHYTIDITITNTSSGHPLTAPFTFYRSNI</sequence>